<dbReference type="InterPro" id="IPR001810">
    <property type="entry name" value="F-box_dom"/>
</dbReference>
<dbReference type="EMBL" id="BTSX01000001">
    <property type="protein sequence ID" value="GMS78081.1"/>
    <property type="molecule type" value="Genomic_DNA"/>
</dbReference>
<reference evidence="2" key="1">
    <citation type="submission" date="2023-10" db="EMBL/GenBank/DDBJ databases">
        <title>Genome assembly of Pristionchus species.</title>
        <authorList>
            <person name="Yoshida K."/>
            <person name="Sommer R.J."/>
        </authorList>
    </citation>
    <scope>NUCLEOTIDE SEQUENCE</scope>
    <source>
        <strain evidence="2">RS0144</strain>
    </source>
</reference>
<keyword evidence="3" id="KW-1185">Reference proteome</keyword>
<sequence>RLVSAARQNADNDEEEEKEVDMTMSLNPDIPSIDNLTIDGEYRDYFPILALPKHIQDLVFSFLPIMDRLALAGVNKNLYKIESESKYYVEELAIVEIPFIGASLSPMAEYAVKNYKHSIVLFENKSYSSDFIRRIAHNASIGTLRIIARDSHSQSNMNTSF</sequence>
<organism evidence="2 3">
    <name type="scientific">Pristionchus entomophagus</name>
    <dbReference type="NCBI Taxonomy" id="358040"/>
    <lineage>
        <taxon>Eukaryota</taxon>
        <taxon>Metazoa</taxon>
        <taxon>Ecdysozoa</taxon>
        <taxon>Nematoda</taxon>
        <taxon>Chromadorea</taxon>
        <taxon>Rhabditida</taxon>
        <taxon>Rhabditina</taxon>
        <taxon>Diplogasteromorpha</taxon>
        <taxon>Diplogasteroidea</taxon>
        <taxon>Neodiplogasteridae</taxon>
        <taxon>Pristionchus</taxon>
    </lineage>
</organism>
<dbReference type="Proteomes" id="UP001432027">
    <property type="component" value="Unassembled WGS sequence"/>
</dbReference>
<dbReference type="PROSITE" id="PS50181">
    <property type="entry name" value="FBOX"/>
    <property type="match status" value="1"/>
</dbReference>
<comment type="caution">
    <text evidence="2">The sequence shown here is derived from an EMBL/GenBank/DDBJ whole genome shotgun (WGS) entry which is preliminary data.</text>
</comment>
<dbReference type="SUPFAM" id="SSF81383">
    <property type="entry name" value="F-box domain"/>
    <property type="match status" value="1"/>
</dbReference>
<dbReference type="AlphaFoldDB" id="A0AAV5SEG0"/>
<dbReference type="InterPro" id="IPR036047">
    <property type="entry name" value="F-box-like_dom_sf"/>
</dbReference>
<name>A0AAV5SEG0_9BILA</name>
<feature type="domain" description="F-box" evidence="1">
    <location>
        <begin position="45"/>
        <end position="91"/>
    </location>
</feature>
<dbReference type="CDD" id="cd09917">
    <property type="entry name" value="F-box_SF"/>
    <property type="match status" value="1"/>
</dbReference>
<protein>
    <recommendedName>
        <fullName evidence="1">F-box domain-containing protein</fullName>
    </recommendedName>
</protein>
<dbReference type="Pfam" id="PF00646">
    <property type="entry name" value="F-box"/>
    <property type="match status" value="1"/>
</dbReference>
<evidence type="ECO:0000259" key="1">
    <source>
        <dbReference type="PROSITE" id="PS50181"/>
    </source>
</evidence>
<evidence type="ECO:0000313" key="3">
    <source>
        <dbReference type="Proteomes" id="UP001432027"/>
    </source>
</evidence>
<gene>
    <name evidence="2" type="ORF">PENTCL1PPCAC_256</name>
</gene>
<proteinExistence type="predicted"/>
<dbReference type="SMART" id="SM00256">
    <property type="entry name" value="FBOX"/>
    <property type="match status" value="1"/>
</dbReference>
<evidence type="ECO:0000313" key="2">
    <source>
        <dbReference type="EMBL" id="GMS78081.1"/>
    </source>
</evidence>
<accession>A0AAV5SEG0</accession>
<feature type="non-terminal residue" evidence="2">
    <location>
        <position position="1"/>
    </location>
</feature>